<dbReference type="PANTHER" id="PTHR30273">
    <property type="entry name" value="PERIPLASMIC SIGNAL SENSOR AND SIGMA FACTOR ACTIVATOR FECR-RELATED"/>
    <property type="match status" value="1"/>
</dbReference>
<gene>
    <name evidence="4" type="ORF">SAMN04488055_3569</name>
</gene>
<dbReference type="Pfam" id="PF16344">
    <property type="entry name" value="FecR_C"/>
    <property type="match status" value="1"/>
</dbReference>
<dbReference type="OrthoDB" id="627708at2"/>
<accession>A0A1N6J2G1</accession>
<feature type="domain" description="Protein FecR C-terminal" evidence="3">
    <location>
        <begin position="302"/>
        <end position="368"/>
    </location>
</feature>
<reference evidence="4 5" key="1">
    <citation type="submission" date="2016-11" db="EMBL/GenBank/DDBJ databases">
        <authorList>
            <person name="Jaros S."/>
            <person name="Januszkiewicz K."/>
            <person name="Wedrychowicz H."/>
        </authorList>
    </citation>
    <scope>NUCLEOTIDE SEQUENCE [LARGE SCALE GENOMIC DNA]</scope>
    <source>
        <strain evidence="4 5">DSM 24787</strain>
    </source>
</reference>
<name>A0A1N6J2G1_9BACT</name>
<keyword evidence="5" id="KW-1185">Reference proteome</keyword>
<evidence type="ECO:0000313" key="5">
    <source>
        <dbReference type="Proteomes" id="UP000185003"/>
    </source>
</evidence>
<evidence type="ECO:0000259" key="2">
    <source>
        <dbReference type="Pfam" id="PF04773"/>
    </source>
</evidence>
<dbReference type="PANTHER" id="PTHR30273:SF2">
    <property type="entry name" value="PROTEIN FECR"/>
    <property type="match status" value="1"/>
</dbReference>
<dbReference type="Gene3D" id="2.60.120.1440">
    <property type="match status" value="1"/>
</dbReference>
<keyword evidence="1" id="KW-0472">Membrane</keyword>
<dbReference type="Pfam" id="PF04773">
    <property type="entry name" value="FecR"/>
    <property type="match status" value="1"/>
</dbReference>
<dbReference type="PIRSF" id="PIRSF018266">
    <property type="entry name" value="FecR"/>
    <property type="match status" value="1"/>
</dbReference>
<evidence type="ECO:0008006" key="6">
    <source>
        <dbReference type="Google" id="ProtNLM"/>
    </source>
</evidence>
<dbReference type="Gene3D" id="3.55.50.30">
    <property type="match status" value="1"/>
</dbReference>
<proteinExistence type="predicted"/>
<dbReference type="STRING" id="536979.SAMN04488055_3569"/>
<dbReference type="EMBL" id="FSRA01000002">
    <property type="protein sequence ID" value="SIO38435.1"/>
    <property type="molecule type" value="Genomic_DNA"/>
</dbReference>
<dbReference type="InterPro" id="IPR012373">
    <property type="entry name" value="Ferrdict_sens_TM"/>
</dbReference>
<keyword evidence="1" id="KW-1133">Transmembrane helix</keyword>
<protein>
    <recommendedName>
        <fullName evidence="6">FecR protein</fullName>
    </recommendedName>
</protein>
<organism evidence="4 5">
    <name type="scientific">Chitinophaga niabensis</name>
    <dbReference type="NCBI Taxonomy" id="536979"/>
    <lineage>
        <taxon>Bacteria</taxon>
        <taxon>Pseudomonadati</taxon>
        <taxon>Bacteroidota</taxon>
        <taxon>Chitinophagia</taxon>
        <taxon>Chitinophagales</taxon>
        <taxon>Chitinophagaceae</taxon>
        <taxon>Chitinophaga</taxon>
    </lineage>
</organism>
<feature type="transmembrane region" description="Helical" evidence="1">
    <location>
        <begin position="75"/>
        <end position="94"/>
    </location>
</feature>
<dbReference type="InterPro" id="IPR006860">
    <property type="entry name" value="FecR"/>
</dbReference>
<evidence type="ECO:0000259" key="3">
    <source>
        <dbReference type="Pfam" id="PF16344"/>
    </source>
</evidence>
<dbReference type="RefSeq" id="WP_074240792.1">
    <property type="nucleotide sequence ID" value="NZ_FSRA01000002.1"/>
</dbReference>
<dbReference type="AlphaFoldDB" id="A0A1N6J2G1"/>
<evidence type="ECO:0000313" key="4">
    <source>
        <dbReference type="EMBL" id="SIO38435.1"/>
    </source>
</evidence>
<dbReference type="InterPro" id="IPR032508">
    <property type="entry name" value="FecR_C"/>
</dbReference>
<keyword evidence="1" id="KW-0812">Transmembrane</keyword>
<feature type="domain" description="FecR protein" evidence="2">
    <location>
        <begin position="167"/>
        <end position="259"/>
    </location>
</feature>
<dbReference type="Proteomes" id="UP000185003">
    <property type="component" value="Unassembled WGS sequence"/>
</dbReference>
<sequence>MQDFKILFQKYLDETISPEEFAQLEAFIRNNYPAQEAEVLWGEVLANRVYAADAEHDLDAIFKDITKRRPVRLGWIKYAAAAAIIVLVVTGGLYRFSQPSPEAKTLAVQDVAPGGNKAMLTLADGSVVTLDSTGNQVIQQGGIAVKQAGGQLIYDGGSNEGVISFNTLTTPKGGQFQVRLSDGTRVWMNAASTLRYPTTFSGRERKVEVTGEVYFEVVKDAARPFEVQAGNMKVEVLGTHFNINAYDGLSTTLLEGAVKVSGLQNGKHVILQPGQQAQLSDDIKVVGNPDVDKIMAWKNGLFNFEGASFKEVMQELERWYDIEVVYAGGVPDIRFGGELSRNKSLAGLIEALRDAEVHFEIKGRQLIVRK</sequence>
<dbReference type="GO" id="GO:0016989">
    <property type="term" value="F:sigma factor antagonist activity"/>
    <property type="evidence" value="ECO:0007669"/>
    <property type="project" value="TreeGrafter"/>
</dbReference>
<evidence type="ECO:0000256" key="1">
    <source>
        <dbReference type="SAM" id="Phobius"/>
    </source>
</evidence>